<organism evidence="8 9">
    <name type="scientific">Sandarakinorhabdus glacialis</name>
    <dbReference type="NCBI Taxonomy" id="1614636"/>
    <lineage>
        <taxon>Bacteria</taxon>
        <taxon>Pseudomonadati</taxon>
        <taxon>Pseudomonadota</taxon>
        <taxon>Alphaproteobacteria</taxon>
        <taxon>Sphingomonadales</taxon>
        <taxon>Sphingosinicellaceae</taxon>
        <taxon>Sandarakinorhabdus</taxon>
    </lineage>
</organism>
<dbReference type="Proteomes" id="UP000635071">
    <property type="component" value="Unassembled WGS sequence"/>
</dbReference>
<evidence type="ECO:0000256" key="4">
    <source>
        <dbReference type="ARBA" id="ARBA00023288"/>
    </source>
</evidence>
<dbReference type="GO" id="GO:0009279">
    <property type="term" value="C:cell outer membrane"/>
    <property type="evidence" value="ECO:0007669"/>
    <property type="project" value="UniProtKB-SubCell"/>
</dbReference>
<reference evidence="8" key="2">
    <citation type="submission" date="2020-09" db="EMBL/GenBank/DDBJ databases">
        <authorList>
            <person name="Sun Q."/>
            <person name="Zhou Y."/>
        </authorList>
    </citation>
    <scope>NUCLEOTIDE SEQUENCE</scope>
    <source>
        <strain evidence="8">CGMCC 1.15519</strain>
    </source>
</reference>
<dbReference type="Pfam" id="PF05433">
    <property type="entry name" value="Rick_17kDa_Anti"/>
    <property type="match status" value="1"/>
</dbReference>
<comment type="caution">
    <text evidence="8">The sequence shown here is derived from an EMBL/GenBank/DDBJ whole genome shotgun (WGS) entry which is preliminary data.</text>
</comment>
<evidence type="ECO:0000256" key="5">
    <source>
        <dbReference type="SAM" id="MobiDB-lite"/>
    </source>
</evidence>
<evidence type="ECO:0000256" key="6">
    <source>
        <dbReference type="SAM" id="SignalP"/>
    </source>
</evidence>
<evidence type="ECO:0000256" key="1">
    <source>
        <dbReference type="ARBA" id="ARBA00004459"/>
    </source>
</evidence>
<feature type="region of interest" description="Disordered" evidence="5">
    <location>
        <begin position="20"/>
        <end position="75"/>
    </location>
</feature>
<feature type="compositionally biased region" description="Basic and acidic residues" evidence="5">
    <location>
        <begin position="42"/>
        <end position="71"/>
    </location>
</feature>
<evidence type="ECO:0000256" key="2">
    <source>
        <dbReference type="ARBA" id="ARBA00008681"/>
    </source>
</evidence>
<feature type="chain" id="PRO_5037941446" description="17 kDa surface antigen" evidence="6">
    <location>
        <begin position="23"/>
        <end position="164"/>
    </location>
</feature>
<keyword evidence="6" id="KW-0732">Signal</keyword>
<accession>A0A917EAY3</accession>
<evidence type="ECO:0000259" key="7">
    <source>
        <dbReference type="Pfam" id="PF05433"/>
    </source>
</evidence>
<keyword evidence="4" id="KW-0449">Lipoprotein</keyword>
<feature type="signal peptide" evidence="6">
    <location>
        <begin position="1"/>
        <end position="22"/>
    </location>
</feature>
<reference evidence="8" key="1">
    <citation type="journal article" date="2014" name="Int. J. Syst. Evol. Microbiol.">
        <title>Complete genome sequence of Corynebacterium casei LMG S-19264T (=DSM 44701T), isolated from a smear-ripened cheese.</title>
        <authorList>
            <consortium name="US DOE Joint Genome Institute (JGI-PGF)"/>
            <person name="Walter F."/>
            <person name="Albersmeier A."/>
            <person name="Kalinowski J."/>
            <person name="Ruckert C."/>
        </authorList>
    </citation>
    <scope>NUCLEOTIDE SEQUENCE</scope>
    <source>
        <strain evidence="8">CGMCC 1.15519</strain>
    </source>
</reference>
<feature type="domain" description="Glycine zipper 2TM" evidence="7">
    <location>
        <begin position="117"/>
        <end position="156"/>
    </location>
</feature>
<proteinExistence type="inferred from homology"/>
<gene>
    <name evidence="8" type="ORF">GCM10011529_28820</name>
</gene>
<comment type="similarity">
    <text evidence="2">Belongs to the rickettsiale 17 kDa surface antigen family.</text>
</comment>
<evidence type="ECO:0000256" key="3">
    <source>
        <dbReference type="ARBA" id="ARBA00015281"/>
    </source>
</evidence>
<protein>
    <recommendedName>
        <fullName evidence="3">17 kDa surface antigen</fullName>
    </recommendedName>
</protein>
<dbReference type="AlphaFoldDB" id="A0A917EAY3"/>
<evidence type="ECO:0000313" key="9">
    <source>
        <dbReference type="Proteomes" id="UP000635071"/>
    </source>
</evidence>
<name>A0A917EAY3_9SPHN</name>
<comment type="subcellular location">
    <subcellularLocation>
        <location evidence="1">Cell outer membrane</location>
        <topology evidence="1">Lipid-anchor</topology>
    </subcellularLocation>
</comment>
<evidence type="ECO:0000313" key="8">
    <source>
        <dbReference type="EMBL" id="GGE20400.1"/>
    </source>
</evidence>
<sequence length="164" mass="18095">MRIAILTALTLAVAIPSLPVSADPPPWSNAGGKKQGKHDKHDKRGDRDDYRRDGRSNHADYRRYDYNRPDPRYGSYQADRYYVADNRYQPRRLGANDRVYRGQDNRYYCRRSDGTTGLIIGGLGGGVLGNLIAPNGSKLLGSLLGGGLGAVLGNSIDRKNVTCR</sequence>
<dbReference type="InterPro" id="IPR008816">
    <property type="entry name" value="Gly_zipper_2TM_dom"/>
</dbReference>
<dbReference type="RefSeq" id="WP_188763959.1">
    <property type="nucleotide sequence ID" value="NZ_BMJM01000014.1"/>
</dbReference>
<keyword evidence="9" id="KW-1185">Reference proteome</keyword>
<dbReference type="EMBL" id="BMJM01000014">
    <property type="protein sequence ID" value="GGE20400.1"/>
    <property type="molecule type" value="Genomic_DNA"/>
</dbReference>